<evidence type="ECO:0000313" key="2">
    <source>
        <dbReference type="Proteomes" id="UP001529338"/>
    </source>
</evidence>
<dbReference type="Pfam" id="PF13671">
    <property type="entry name" value="AAA_33"/>
    <property type="match status" value="1"/>
</dbReference>
<dbReference type="Proteomes" id="UP001529338">
    <property type="component" value="Unassembled WGS sequence"/>
</dbReference>
<organism evidence="1 2">
    <name type="scientific">Cellulomonas alba</name>
    <dbReference type="NCBI Taxonomy" id="3053467"/>
    <lineage>
        <taxon>Bacteria</taxon>
        <taxon>Bacillati</taxon>
        <taxon>Actinomycetota</taxon>
        <taxon>Actinomycetes</taxon>
        <taxon>Micrococcales</taxon>
        <taxon>Cellulomonadaceae</taxon>
        <taxon>Cellulomonas</taxon>
    </lineage>
</organism>
<comment type="caution">
    <text evidence="1">The sequence shown here is derived from an EMBL/GenBank/DDBJ whole genome shotgun (WGS) entry which is preliminary data.</text>
</comment>
<dbReference type="SUPFAM" id="SSF52540">
    <property type="entry name" value="P-loop containing nucleoside triphosphate hydrolases"/>
    <property type="match status" value="1"/>
</dbReference>
<sequence length="169" mass="17507">MGGPVLVMLGGLPGTGKTTLARRLAQVLPAAHVRVDTIEQAILRSSLGVDAPAEAGYGVAMAVAADCLRVGTSVVADAVNPVDAARDGWRGVADATGARLVELLLTCADADEHRRRVESRAADIPGHRQPTWAEVRALALDPWPGARVLDTAGTPPDEILDRVLALAVG</sequence>
<accession>A0ABT7SES1</accession>
<keyword evidence="2" id="KW-1185">Reference proteome</keyword>
<dbReference type="InterPro" id="IPR027417">
    <property type="entry name" value="P-loop_NTPase"/>
</dbReference>
<evidence type="ECO:0000313" key="1">
    <source>
        <dbReference type="EMBL" id="MDM7854626.1"/>
    </source>
</evidence>
<dbReference type="RefSeq" id="WP_289454397.1">
    <property type="nucleotide sequence ID" value="NZ_JAUCGQ010000001.1"/>
</dbReference>
<dbReference type="Gene3D" id="3.40.50.300">
    <property type="entry name" value="P-loop containing nucleotide triphosphate hydrolases"/>
    <property type="match status" value="1"/>
</dbReference>
<protein>
    <submittedName>
        <fullName evidence="1">AAA family ATPase</fullName>
    </submittedName>
</protein>
<dbReference type="PANTHER" id="PTHR37807:SF3">
    <property type="entry name" value="OS07G0160300 PROTEIN"/>
    <property type="match status" value="1"/>
</dbReference>
<gene>
    <name evidence="1" type="ORF">QRT04_06765</name>
</gene>
<proteinExistence type="predicted"/>
<name>A0ABT7SES1_9CELL</name>
<dbReference type="EMBL" id="JAUCGQ010000001">
    <property type="protein sequence ID" value="MDM7854626.1"/>
    <property type="molecule type" value="Genomic_DNA"/>
</dbReference>
<reference evidence="1 2" key="1">
    <citation type="submission" date="2023-06" db="EMBL/GenBank/DDBJ databases">
        <title>Cellulomonas sp. MW4 Whole genome sequence.</title>
        <authorList>
            <person name="Park S."/>
        </authorList>
    </citation>
    <scope>NUCLEOTIDE SEQUENCE [LARGE SCALE GENOMIC DNA]</scope>
    <source>
        <strain evidence="1 2">MW4</strain>
    </source>
</reference>
<dbReference type="PANTHER" id="PTHR37807">
    <property type="entry name" value="OS07G0160300 PROTEIN"/>
    <property type="match status" value="1"/>
</dbReference>